<dbReference type="PANTHER" id="PTHR42647">
    <property type="entry name" value="SBP (S-RIBONUCLEASE BINDING PROTEIN) FAMILY PROTEIN"/>
    <property type="match status" value="1"/>
</dbReference>
<dbReference type="OMA" id="ICKVCCA"/>
<dbReference type="Gene3D" id="3.30.40.10">
    <property type="entry name" value="Zinc/RING finger domain, C3HC4 (zinc finger)"/>
    <property type="match status" value="1"/>
</dbReference>
<evidence type="ECO:0000256" key="2">
    <source>
        <dbReference type="ARBA" id="ARBA00022771"/>
    </source>
</evidence>
<evidence type="ECO:0000313" key="7">
    <source>
        <dbReference type="EnsemblPlants" id="Kaladp0032s0024.1.v1.1"/>
    </source>
</evidence>
<dbReference type="EnsemblPlants" id="Kaladp0032s0024.1.v1.1">
    <property type="protein sequence ID" value="Kaladp0032s0024.1.v1.1"/>
    <property type="gene ID" value="Kaladp0032s0024.v1.1"/>
</dbReference>
<dbReference type="InterPro" id="IPR013083">
    <property type="entry name" value="Znf_RING/FYVE/PHD"/>
</dbReference>
<accession>A0A7N0TCA7</accession>
<proteinExistence type="predicted"/>
<dbReference type="AlphaFoldDB" id="A0A7N0TCA7"/>
<evidence type="ECO:0000256" key="4">
    <source>
        <dbReference type="PROSITE-ProRule" id="PRU00175"/>
    </source>
</evidence>
<keyword evidence="3" id="KW-0862">Zinc</keyword>
<evidence type="ECO:0000313" key="8">
    <source>
        <dbReference type="Proteomes" id="UP000594263"/>
    </source>
</evidence>
<dbReference type="Pfam" id="PF13920">
    <property type="entry name" value="zf-C3HC4_3"/>
    <property type="match status" value="1"/>
</dbReference>
<sequence>MGAAADGFDALCFDTHPQMMMMMMFPRPQQQHSDDDSCQLLFAPMIESVGEKQQRQIDQYIISQYETLRLTVHEQMKRDLASILNRIQANSRRMLNQKDEEIRKARNRAAQLELILLKAQTEQQQWQKRALDTESQLTRLNNTIDQMRHNEEGDAESCCDAGERACRSCGIQEARVVLLPCRHMCSCTACESLLVSCPVCRCVKQGAIAIEPFLL</sequence>
<dbReference type="PROSITE" id="PS50089">
    <property type="entry name" value="ZF_RING_2"/>
    <property type="match status" value="1"/>
</dbReference>
<evidence type="ECO:0000256" key="5">
    <source>
        <dbReference type="SAM" id="Coils"/>
    </source>
</evidence>
<reference evidence="7" key="1">
    <citation type="submission" date="2021-01" db="UniProtKB">
        <authorList>
            <consortium name="EnsemblPlants"/>
        </authorList>
    </citation>
    <scope>IDENTIFICATION</scope>
</reference>
<dbReference type="GO" id="GO:0008270">
    <property type="term" value="F:zinc ion binding"/>
    <property type="evidence" value="ECO:0007669"/>
    <property type="project" value="UniProtKB-KW"/>
</dbReference>
<keyword evidence="1" id="KW-0479">Metal-binding</keyword>
<dbReference type="Proteomes" id="UP000594263">
    <property type="component" value="Unplaced"/>
</dbReference>
<dbReference type="Gramene" id="Kaladp0032s0024.1.v1.1">
    <property type="protein sequence ID" value="Kaladp0032s0024.1.v1.1"/>
    <property type="gene ID" value="Kaladp0032s0024.v1.1"/>
</dbReference>
<evidence type="ECO:0000256" key="3">
    <source>
        <dbReference type="ARBA" id="ARBA00022833"/>
    </source>
</evidence>
<keyword evidence="8" id="KW-1185">Reference proteome</keyword>
<evidence type="ECO:0000259" key="6">
    <source>
        <dbReference type="PROSITE" id="PS50089"/>
    </source>
</evidence>
<protein>
    <recommendedName>
        <fullName evidence="6">RING-type domain-containing protein</fullName>
    </recommendedName>
</protein>
<name>A0A7N0TCA7_KALFE</name>
<feature type="coiled-coil region" evidence="5">
    <location>
        <begin position="88"/>
        <end position="150"/>
    </location>
</feature>
<keyword evidence="5" id="KW-0175">Coiled coil</keyword>
<organism evidence="7 8">
    <name type="scientific">Kalanchoe fedtschenkoi</name>
    <name type="common">Lavender scallops</name>
    <name type="synonym">South American air plant</name>
    <dbReference type="NCBI Taxonomy" id="63787"/>
    <lineage>
        <taxon>Eukaryota</taxon>
        <taxon>Viridiplantae</taxon>
        <taxon>Streptophyta</taxon>
        <taxon>Embryophyta</taxon>
        <taxon>Tracheophyta</taxon>
        <taxon>Spermatophyta</taxon>
        <taxon>Magnoliopsida</taxon>
        <taxon>eudicotyledons</taxon>
        <taxon>Gunneridae</taxon>
        <taxon>Pentapetalae</taxon>
        <taxon>Saxifragales</taxon>
        <taxon>Crassulaceae</taxon>
        <taxon>Kalanchoe</taxon>
    </lineage>
</organism>
<keyword evidence="2 4" id="KW-0863">Zinc-finger</keyword>
<dbReference type="InterPro" id="IPR001841">
    <property type="entry name" value="Znf_RING"/>
</dbReference>
<feature type="domain" description="RING-type" evidence="6">
    <location>
        <begin position="166"/>
        <end position="201"/>
    </location>
</feature>
<evidence type="ECO:0000256" key="1">
    <source>
        <dbReference type="ARBA" id="ARBA00022723"/>
    </source>
</evidence>
<dbReference type="GO" id="GO:0004842">
    <property type="term" value="F:ubiquitin-protein transferase activity"/>
    <property type="evidence" value="ECO:0007669"/>
    <property type="project" value="TreeGrafter"/>
</dbReference>
<dbReference type="PANTHER" id="PTHR42647:SF22">
    <property type="entry name" value="BOI-RELATED E3 UBIQUITIN-PROTEIN LIGASE 2-RELATED"/>
    <property type="match status" value="1"/>
</dbReference>